<feature type="repeat" description="TPR" evidence="3">
    <location>
        <begin position="909"/>
        <end position="942"/>
    </location>
</feature>
<proteinExistence type="predicted"/>
<protein>
    <submittedName>
        <fullName evidence="5">Tetratricopeptide repeat protein</fullName>
    </submittedName>
</protein>
<dbReference type="InterPro" id="IPR011990">
    <property type="entry name" value="TPR-like_helical_dom_sf"/>
</dbReference>
<dbReference type="Pfam" id="PF13374">
    <property type="entry name" value="TPR_10"/>
    <property type="match status" value="2"/>
</dbReference>
<sequence>MATSPLPPDVVIPRQQYLQAVQQGLSRLGSQPQNVLVFYGSDRLCWGVGKAIAKKIKPQVPCIYIDGIEIRRRNPATDEAALIELRRQLTEGKEDFSSFDFAFTCYKSLTNPHLNITQDQYAKGIDRADRLSTGADLASAFAGIELDKLLQQMGLPEVGTTMQQLLPYFLEELQEIGKDAMPLITFLLKLNWFFLKNADAWRWWKETGCRELPPLQDFVSPYQIIEYLPGLLAKGLQQYLDRLKKPLVILLDDYEALADSRHPEWLETLISAPNPWVLWVIVARRLPQWIEGGESLPILPLTEAESQEVLTTAGITGDRLLSTITEICQGTPYYMHLCVKRWQKIQQRRSPQVEDFAGKPEEFLTTEAATWDPEELRMLQVLAIPRQWDQARCDRLLQQQHLETWRGRFAEVIASPYIEAVAEGKWRIHPLMRQYLLENQPQQQRQMLHQGLYEELQQEYLQAQTPQAAILALDEALDQAIDSSDSQEAIAWVLLQMPTHQEKQQHSEVVEMLRSLVKRLGETVTATTAKAQMLLGYSLVELAETEKALKELETAKAQYAAVGLGDSLDAARVEYELAEVYRRGSRTFDAKNAAMRSRQLRQQHLGKDAPEVAEVLNRLAAIACDCGEYREAVLCCDRALEILTSQPQPHPISLATVKKTAALLKIYNNQLDDAAQLCKEARQLAIEFGGENHAIAITSLMMLGGIHARMGPRLYPKSLAQYQEALTASEQVFGPSHFHTLDVLEAMAELCRKMGQHQAADEYAERHNAYVKVGELEVTPELALRLNEIGVALYEKGEFGKAEPLWKQSLNIRRKVIGNEHLDTANSLNNLAKLYHSQGRYAEAEPLLLQALNICRKVLGDEHRYTAVSLNNLGGLYKSQGRYAEAEPLFLEALNIKRKVLGNEHRGTAVSLNDLGGLYESQGRYAEAEKLFLQALNICRQVLGDEHRDTADSLNNLGGLYKSQGRYGEAEPLCLQALNIRRKVLGDEHRDTALSLNDLAALYNSQGRYPQAEPLYLQALNICCKVLGDEHPDTADSLHNLAALYHYQGRYAEAEPLLLQALNIKRKVIGDEHPDTASSLHNLAALYYYQGRYADAEPLYLQALNIRRKVLDDEHPDTANSLNNLAKLYFYQRRYAEAEPLYLKALNIRRKVLGDEHPHTKETAENLQQLRDKRNS</sequence>
<evidence type="ECO:0000313" key="6">
    <source>
        <dbReference type="Proteomes" id="UP001525961"/>
    </source>
</evidence>
<dbReference type="PRINTS" id="PR00381">
    <property type="entry name" value="KINESINLIGHT"/>
</dbReference>
<dbReference type="InterPro" id="IPR019734">
    <property type="entry name" value="TPR_rpt"/>
</dbReference>
<organism evidence="5 6">
    <name type="scientific">Laspinema olomoucense D3b</name>
    <dbReference type="NCBI Taxonomy" id="2953688"/>
    <lineage>
        <taxon>Bacteria</taxon>
        <taxon>Bacillati</taxon>
        <taxon>Cyanobacteriota</taxon>
        <taxon>Cyanophyceae</taxon>
        <taxon>Oscillatoriophycideae</taxon>
        <taxon>Oscillatoriales</taxon>
        <taxon>Laspinemataceae</taxon>
        <taxon>Laspinema</taxon>
        <taxon>Laspinema olomoucense</taxon>
    </lineage>
</organism>
<feature type="region of interest" description="Disordered" evidence="4">
    <location>
        <begin position="1157"/>
        <end position="1176"/>
    </location>
</feature>
<keyword evidence="6" id="KW-1185">Reference proteome</keyword>
<reference evidence="5 6" key="1">
    <citation type="journal article" date="2022" name="Front. Microbiol.">
        <title>High genomic differentiation and limited gene flow indicate recent cryptic speciation within the genus Laspinema (cyanobacteria).</title>
        <authorList>
            <person name="Stanojkovic A."/>
            <person name="Skoupy S."/>
            <person name="Skaloud P."/>
            <person name="Dvorak P."/>
        </authorList>
    </citation>
    <scope>NUCLEOTIDE SEQUENCE [LARGE SCALE GENOMIC DNA]</scope>
    <source>
        <strain evidence="5 6">D3b</strain>
    </source>
</reference>
<evidence type="ECO:0000256" key="2">
    <source>
        <dbReference type="ARBA" id="ARBA00022803"/>
    </source>
</evidence>
<comment type="caution">
    <text evidence="5">The sequence shown here is derived from an EMBL/GenBank/DDBJ whole genome shotgun (WGS) entry which is preliminary data.</text>
</comment>
<dbReference type="PROSITE" id="PS50005">
    <property type="entry name" value="TPR"/>
    <property type="match status" value="3"/>
</dbReference>
<name>A0ABT2N284_9CYAN</name>
<dbReference type="EMBL" id="JAMXFA010000002">
    <property type="protein sequence ID" value="MCT7976561.1"/>
    <property type="molecule type" value="Genomic_DNA"/>
</dbReference>
<gene>
    <name evidence="5" type="ORF">NG792_02330</name>
</gene>
<dbReference type="SMART" id="SM00028">
    <property type="entry name" value="TPR"/>
    <property type="match status" value="13"/>
</dbReference>
<dbReference type="Pfam" id="PF13424">
    <property type="entry name" value="TPR_12"/>
    <property type="match status" value="5"/>
</dbReference>
<feature type="repeat" description="TPR" evidence="3">
    <location>
        <begin position="1119"/>
        <end position="1152"/>
    </location>
</feature>
<keyword evidence="2 3" id="KW-0802">TPR repeat</keyword>
<dbReference type="PANTHER" id="PTHR45641">
    <property type="entry name" value="TETRATRICOPEPTIDE REPEAT PROTEIN (AFU_ORTHOLOGUE AFUA_6G03870)"/>
    <property type="match status" value="1"/>
</dbReference>
<dbReference type="RefSeq" id="WP_261234372.1">
    <property type="nucleotide sequence ID" value="NZ_JAMXFA010000002.1"/>
</dbReference>
<dbReference type="InterPro" id="IPR027417">
    <property type="entry name" value="P-loop_NTPase"/>
</dbReference>
<evidence type="ECO:0000256" key="3">
    <source>
        <dbReference type="PROSITE-ProRule" id="PRU00339"/>
    </source>
</evidence>
<keyword evidence="1" id="KW-0677">Repeat</keyword>
<dbReference type="PANTHER" id="PTHR45641:SF19">
    <property type="entry name" value="NEPHROCYSTIN-3"/>
    <property type="match status" value="1"/>
</dbReference>
<evidence type="ECO:0000313" key="5">
    <source>
        <dbReference type="EMBL" id="MCT7976561.1"/>
    </source>
</evidence>
<accession>A0ABT2N284</accession>
<dbReference type="Proteomes" id="UP001525961">
    <property type="component" value="Unassembled WGS sequence"/>
</dbReference>
<evidence type="ECO:0000256" key="1">
    <source>
        <dbReference type="ARBA" id="ARBA00022737"/>
    </source>
</evidence>
<dbReference type="SUPFAM" id="SSF48452">
    <property type="entry name" value="TPR-like"/>
    <property type="match status" value="5"/>
</dbReference>
<dbReference type="Gene3D" id="1.25.40.10">
    <property type="entry name" value="Tetratricopeptide repeat domain"/>
    <property type="match status" value="5"/>
</dbReference>
<dbReference type="SUPFAM" id="SSF52540">
    <property type="entry name" value="P-loop containing nucleoside triphosphate hydrolases"/>
    <property type="match status" value="1"/>
</dbReference>
<feature type="repeat" description="TPR" evidence="3">
    <location>
        <begin position="867"/>
        <end position="900"/>
    </location>
</feature>
<evidence type="ECO:0000256" key="4">
    <source>
        <dbReference type="SAM" id="MobiDB-lite"/>
    </source>
</evidence>